<organism evidence="2 3">
    <name type="scientific">Fictibacillus aquaticus</name>
    <dbReference type="NCBI Taxonomy" id="2021314"/>
    <lineage>
        <taxon>Bacteria</taxon>
        <taxon>Bacillati</taxon>
        <taxon>Bacillota</taxon>
        <taxon>Bacilli</taxon>
        <taxon>Bacillales</taxon>
        <taxon>Fictibacillaceae</taxon>
        <taxon>Fictibacillus</taxon>
    </lineage>
</organism>
<evidence type="ECO:0000259" key="1">
    <source>
        <dbReference type="Pfam" id="PF12728"/>
    </source>
</evidence>
<protein>
    <recommendedName>
        <fullName evidence="1">Helix-turn-helix domain-containing protein</fullName>
    </recommendedName>
</protein>
<dbReference type="AlphaFoldDB" id="A0A235FCB8"/>
<proteinExistence type="predicted"/>
<evidence type="ECO:0000313" key="2">
    <source>
        <dbReference type="EMBL" id="OYD58435.1"/>
    </source>
</evidence>
<dbReference type="Proteomes" id="UP000215059">
    <property type="component" value="Unassembled WGS sequence"/>
</dbReference>
<sequence length="66" mass="7810">MEGEKGFPVYLDAKQVSKILGVSRRYAYELMDLSDFPLTTFKTSKRVEEKAFYEWLEKRTRVVKEA</sequence>
<keyword evidence="3" id="KW-1185">Reference proteome</keyword>
<dbReference type="Pfam" id="PF12728">
    <property type="entry name" value="HTH_17"/>
    <property type="match status" value="1"/>
</dbReference>
<comment type="caution">
    <text evidence="2">The sequence shown here is derived from an EMBL/GenBank/DDBJ whole genome shotgun (WGS) entry which is preliminary data.</text>
</comment>
<reference evidence="2 3" key="1">
    <citation type="submission" date="2017-07" db="EMBL/GenBank/DDBJ databases">
        <title>Fictibacillus sp. nov. GDSW-R2A3 Genome sequencing and assembly.</title>
        <authorList>
            <person name="Mayilraj S."/>
        </authorList>
    </citation>
    <scope>NUCLEOTIDE SEQUENCE [LARGE SCALE GENOMIC DNA]</scope>
    <source>
        <strain evidence="2 3">GDSW-R2A3</strain>
    </source>
</reference>
<dbReference type="EMBL" id="NOII01000001">
    <property type="protein sequence ID" value="OYD58435.1"/>
    <property type="molecule type" value="Genomic_DNA"/>
</dbReference>
<dbReference type="RefSeq" id="WP_094250397.1">
    <property type="nucleotide sequence ID" value="NZ_JBHLXL010000001.1"/>
</dbReference>
<gene>
    <name evidence="2" type="ORF">CGZ90_00595</name>
</gene>
<accession>A0A235FCB8</accession>
<name>A0A235FCB8_9BACL</name>
<dbReference type="InterPro" id="IPR041657">
    <property type="entry name" value="HTH_17"/>
</dbReference>
<feature type="domain" description="Helix-turn-helix" evidence="1">
    <location>
        <begin position="10"/>
        <end position="59"/>
    </location>
</feature>
<evidence type="ECO:0000313" key="3">
    <source>
        <dbReference type="Proteomes" id="UP000215059"/>
    </source>
</evidence>